<evidence type="ECO:0000313" key="3">
    <source>
        <dbReference type="EMBL" id="WPA95584.1"/>
    </source>
</evidence>
<dbReference type="RefSeq" id="XP_023459156.2">
    <property type="nucleotide sequence ID" value="XM_023592813.2"/>
</dbReference>
<accession>A0ABZ0N7T1</accession>
<feature type="compositionally biased region" description="Basic and acidic residues" evidence="2">
    <location>
        <begin position="18"/>
        <end position="30"/>
    </location>
</feature>
<evidence type="ECO:0000256" key="1">
    <source>
        <dbReference type="SAM" id="Coils"/>
    </source>
</evidence>
<feature type="coiled-coil region" evidence="1">
    <location>
        <begin position="156"/>
        <end position="183"/>
    </location>
</feature>
<reference evidence="3 4" key="1">
    <citation type="submission" date="2023-09" db="EMBL/GenBank/DDBJ databases">
        <title>Complete-Gapless Cercospora beticola genome.</title>
        <authorList>
            <person name="Wyatt N.A."/>
            <person name="Spanner R.E."/>
            <person name="Bolton M.D."/>
        </authorList>
    </citation>
    <scope>NUCLEOTIDE SEQUENCE [LARGE SCALE GENOMIC DNA]</scope>
    <source>
        <strain evidence="3">Cb09-40</strain>
    </source>
</reference>
<feature type="region of interest" description="Disordered" evidence="2">
    <location>
        <begin position="1"/>
        <end position="30"/>
    </location>
</feature>
<evidence type="ECO:0000256" key="2">
    <source>
        <dbReference type="SAM" id="MobiDB-lite"/>
    </source>
</evidence>
<proteinExistence type="predicted"/>
<keyword evidence="1" id="KW-0175">Coiled coil</keyword>
<keyword evidence="4" id="KW-1185">Reference proteome</keyword>
<evidence type="ECO:0000313" key="4">
    <source>
        <dbReference type="Proteomes" id="UP001302367"/>
    </source>
</evidence>
<dbReference type="GeneID" id="35423994"/>
<name>A0ABZ0N7T1_CERBT</name>
<organism evidence="3 4">
    <name type="scientific">Cercospora beticola</name>
    <name type="common">Sugarbeet leaf spot fungus</name>
    <dbReference type="NCBI Taxonomy" id="122368"/>
    <lineage>
        <taxon>Eukaryota</taxon>
        <taxon>Fungi</taxon>
        <taxon>Dikarya</taxon>
        <taxon>Ascomycota</taxon>
        <taxon>Pezizomycotina</taxon>
        <taxon>Dothideomycetes</taxon>
        <taxon>Dothideomycetidae</taxon>
        <taxon>Mycosphaerellales</taxon>
        <taxon>Mycosphaerellaceae</taxon>
        <taxon>Cercospora</taxon>
    </lineage>
</organism>
<sequence length="529" mass="60467">MSTDSSTTVPMHRLQGTDMRRDSDPNVLGEMERNGIDATEVLSHSYPEHDEYHGSGCEYDTTFENEQGDTDMSPEDHLQAIRDLHYVQVEEENSPEDYTDGPARLVLATDGLKNCPSLLLTFDLGLKIIRASELQRRYSREARHTDSQIRKIKQFEMKLKREIQSHRTRISMAEAQEEKAQEQDSINPTKSSLQTELHVLEGMLQGAGIRKQELTVGLTFRGTLLREAQAEVTAYLDEAFVAGNLLATDTEEELPVEDFDLQEEYQKAYQEEFGDADSTDGVEVQPLLDTSRDYLHVDVVPPTAEEQAEIDIRAALQETSERLAAAEEAFDFKDYERTQDRQIVEVAWQTGQPTEDANREDFDLRWYQRFQAITREFIEAEEAYREARNAALEAGLDQDTLSNHQEEYFNDLASDGMCDSEAGHDGTFWEHFASNCKQDKKVIGWLDSLPDHFDGHDSAPSEPDSVPDQLEEVEAWESGSAIAGRPLERKLIDRRQMEIDWQHRIRGLWDRQTIGWWARIRAVVDALAS</sequence>
<dbReference type="EMBL" id="CP134184">
    <property type="protein sequence ID" value="WPA95584.1"/>
    <property type="molecule type" value="Genomic_DNA"/>
</dbReference>
<dbReference type="Proteomes" id="UP001302367">
    <property type="component" value="Chromosome 1"/>
</dbReference>
<protein>
    <submittedName>
        <fullName evidence="3">Uncharacterized protein</fullName>
    </submittedName>
</protein>
<gene>
    <name evidence="3" type="ORF">RHO25_000186</name>
</gene>